<evidence type="ECO:0000313" key="2">
    <source>
        <dbReference type="Proteomes" id="UP000298656"/>
    </source>
</evidence>
<dbReference type="AlphaFoldDB" id="A0A4P8ILB4"/>
<evidence type="ECO:0000313" key="1">
    <source>
        <dbReference type="EMBL" id="QCP49036.1"/>
    </source>
</evidence>
<gene>
    <name evidence="1" type="ORF">FAZ95_07455</name>
</gene>
<dbReference type="EMBL" id="CP040077">
    <property type="protein sequence ID" value="QCP49036.1"/>
    <property type="molecule type" value="Genomic_DNA"/>
</dbReference>
<protein>
    <submittedName>
        <fullName evidence="1">Uncharacterized protein</fullName>
    </submittedName>
</protein>
<accession>A0A4P8ILB4</accession>
<keyword evidence="2" id="KW-1185">Reference proteome</keyword>
<proteinExistence type="predicted"/>
<sequence length="40" mass="4340">MAAAKVCAGMGETPEQVENAAVHVNHRIRLPCVQKRLVPD</sequence>
<name>A0A4P8ILB4_9BURK</name>
<dbReference type="KEGG" id="tvl:FAZ95_07455"/>
<reference evidence="1 2" key="1">
    <citation type="submission" date="2019-05" db="EMBL/GenBank/DDBJ databases">
        <title>Burkholderia sp. DHOD12, isolated from subtropical forest soil.</title>
        <authorList>
            <person name="Gao Z.-H."/>
            <person name="Qiu L.-H."/>
        </authorList>
    </citation>
    <scope>NUCLEOTIDE SEQUENCE [LARGE SCALE GENOMIC DNA]</scope>
    <source>
        <strain evidence="1 2">DHOD12</strain>
    </source>
</reference>
<dbReference type="Proteomes" id="UP000298656">
    <property type="component" value="Chromosome 1"/>
</dbReference>
<organism evidence="1 2">
    <name type="scientific">Trinickia violacea</name>
    <dbReference type="NCBI Taxonomy" id="2571746"/>
    <lineage>
        <taxon>Bacteria</taxon>
        <taxon>Pseudomonadati</taxon>
        <taxon>Pseudomonadota</taxon>
        <taxon>Betaproteobacteria</taxon>
        <taxon>Burkholderiales</taxon>
        <taxon>Burkholderiaceae</taxon>
        <taxon>Trinickia</taxon>
    </lineage>
</organism>